<keyword evidence="1" id="KW-0963">Cytoplasm</keyword>
<evidence type="ECO:0000256" key="3">
    <source>
        <dbReference type="ARBA" id="ARBA00022723"/>
    </source>
</evidence>
<dbReference type="EMBL" id="BOVJ01000050">
    <property type="protein sequence ID" value="GIQ62976.1"/>
    <property type="molecule type" value="Genomic_DNA"/>
</dbReference>
<gene>
    <name evidence="10" type="ORF">PACILC2_15440</name>
</gene>
<name>A0ABQ4N480_9BACL</name>
<dbReference type="RefSeq" id="WP_244863306.1">
    <property type="nucleotide sequence ID" value="NZ_BOVJ01000050.1"/>
</dbReference>
<evidence type="ECO:0000256" key="4">
    <source>
        <dbReference type="ARBA" id="ARBA00022857"/>
    </source>
</evidence>
<dbReference type="SUPFAM" id="SSF56796">
    <property type="entry name" value="Dehydroquinate synthase-like"/>
    <property type="match status" value="1"/>
</dbReference>
<keyword evidence="7" id="KW-0443">Lipid metabolism</keyword>
<accession>A0ABQ4N480</accession>
<evidence type="ECO:0008006" key="12">
    <source>
        <dbReference type="Google" id="ProtNLM"/>
    </source>
</evidence>
<protein>
    <recommendedName>
        <fullName evidence="12">Alcohol dehydrogenase iron-type/glycerol dehydrogenase GldA domain-containing protein</fullName>
    </recommendedName>
</protein>
<dbReference type="Pfam" id="PF13685">
    <property type="entry name" value="Fe-ADH_2"/>
    <property type="match status" value="1"/>
</dbReference>
<keyword evidence="5" id="KW-0560">Oxidoreductase</keyword>
<reference evidence="10 11" key="1">
    <citation type="submission" date="2021-04" db="EMBL/GenBank/DDBJ databases">
        <title>Draft genome sequence of Paenibacillus cisolokensis, LC2-13A.</title>
        <authorList>
            <person name="Uke A."/>
            <person name="Chhe C."/>
            <person name="Baramee S."/>
            <person name="Kosugi A."/>
        </authorList>
    </citation>
    <scope>NUCLEOTIDE SEQUENCE [LARGE SCALE GENOMIC DNA]</scope>
    <source>
        <strain evidence="10 11">LC2-13A</strain>
    </source>
</reference>
<keyword evidence="2" id="KW-0444">Lipid biosynthesis</keyword>
<dbReference type="PANTHER" id="PTHR43616">
    <property type="entry name" value="GLYCEROL DEHYDROGENASE"/>
    <property type="match status" value="1"/>
</dbReference>
<evidence type="ECO:0000256" key="8">
    <source>
        <dbReference type="ARBA" id="ARBA00023209"/>
    </source>
</evidence>
<proteinExistence type="predicted"/>
<keyword evidence="4" id="KW-0521">NADP</keyword>
<keyword evidence="11" id="KW-1185">Reference proteome</keyword>
<evidence type="ECO:0000313" key="10">
    <source>
        <dbReference type="EMBL" id="GIQ62976.1"/>
    </source>
</evidence>
<evidence type="ECO:0000256" key="1">
    <source>
        <dbReference type="ARBA" id="ARBA00022490"/>
    </source>
</evidence>
<dbReference type="Gene3D" id="3.40.50.1970">
    <property type="match status" value="1"/>
</dbReference>
<sequence length="247" mass="26330">METMIQKVNQAVASCPCGHPHNPVTLDSIVVEAGAVDLIPGYLAERGYRHIALVADSNTYEAAGKRVEQSLKDAGIDSRLVLAQPNAVGDVVADEQTIIQVLLEIDTEKTDLILVAGAGTLHDISRFIAFKTNKPFLSVPTAPSVDGFNSKGAPIIVRGEKITIPASSPVAIFAELDVLVQAPSRMVAAGFGDMLGKFTSLFDWTYGYRTAGERYCHAAYKITADALRAARSMWRASESGSGMGSAF</sequence>
<dbReference type="PANTHER" id="PTHR43616:SF5">
    <property type="entry name" value="GLYCEROL DEHYDROGENASE 1"/>
    <property type="match status" value="1"/>
</dbReference>
<evidence type="ECO:0000256" key="7">
    <source>
        <dbReference type="ARBA" id="ARBA00023098"/>
    </source>
</evidence>
<evidence type="ECO:0000256" key="9">
    <source>
        <dbReference type="ARBA" id="ARBA00023264"/>
    </source>
</evidence>
<dbReference type="InterPro" id="IPR016205">
    <property type="entry name" value="Glycerol_DH"/>
</dbReference>
<keyword evidence="9" id="KW-1208">Phospholipid metabolism</keyword>
<evidence type="ECO:0000313" key="11">
    <source>
        <dbReference type="Proteomes" id="UP000680304"/>
    </source>
</evidence>
<dbReference type="Proteomes" id="UP000680304">
    <property type="component" value="Unassembled WGS sequence"/>
</dbReference>
<organism evidence="10 11">
    <name type="scientific">Paenibacillus cisolokensis</name>
    <dbReference type="NCBI Taxonomy" id="1658519"/>
    <lineage>
        <taxon>Bacteria</taxon>
        <taxon>Bacillati</taxon>
        <taxon>Bacillota</taxon>
        <taxon>Bacilli</taxon>
        <taxon>Bacillales</taxon>
        <taxon>Paenibacillaceae</taxon>
        <taxon>Paenibacillus</taxon>
    </lineage>
</organism>
<evidence type="ECO:0000256" key="5">
    <source>
        <dbReference type="ARBA" id="ARBA00023002"/>
    </source>
</evidence>
<dbReference type="Gene3D" id="1.20.1090.10">
    <property type="entry name" value="Dehydroquinate synthase-like - alpha domain"/>
    <property type="match status" value="1"/>
</dbReference>
<dbReference type="InterPro" id="IPR032837">
    <property type="entry name" value="G1PDH"/>
</dbReference>
<keyword evidence="8" id="KW-0594">Phospholipid biosynthesis</keyword>
<keyword evidence="3" id="KW-0479">Metal-binding</keyword>
<evidence type="ECO:0000256" key="2">
    <source>
        <dbReference type="ARBA" id="ARBA00022516"/>
    </source>
</evidence>
<comment type="caution">
    <text evidence="10">The sequence shown here is derived from an EMBL/GenBank/DDBJ whole genome shotgun (WGS) entry which is preliminary data.</text>
</comment>
<evidence type="ECO:0000256" key="6">
    <source>
        <dbReference type="ARBA" id="ARBA00023027"/>
    </source>
</evidence>
<keyword evidence="6" id="KW-0520">NAD</keyword>